<sequence>MNIEKYIDHTLLKPQATEEEIKNICREAREYGFASVCVNAYYTSLVRKELEGTDVKTCVVVGFPLGATTKEVKAFETKQAIEKGAQEIDMVINIGALKSKKYDVVLDDIKAVVDAAKGKALVKVIIETCLLTDEEKVKVCTLAKEAGADFVKTSTGFSTGGATVEDVKLMRETVGEEMGVKASGGVRTREDAEAVIAAGANRIGASASIAIAKGSKDIGSGY</sequence>
<dbReference type="PANTHER" id="PTHR10889:SF1">
    <property type="entry name" value="DEOXYRIBOSE-PHOSPHATE ALDOLASE"/>
    <property type="match status" value="1"/>
</dbReference>
<dbReference type="GO" id="GO:0004139">
    <property type="term" value="F:deoxyribose-phosphate aldolase activity"/>
    <property type="evidence" value="ECO:0007669"/>
    <property type="project" value="UniProtKB-UniRule"/>
</dbReference>
<dbReference type="GO" id="GO:0006018">
    <property type="term" value="P:2-deoxyribose 1-phosphate catabolic process"/>
    <property type="evidence" value="ECO:0007669"/>
    <property type="project" value="UniProtKB-UniRule"/>
</dbReference>
<dbReference type="PIRSF" id="PIRSF001357">
    <property type="entry name" value="DeoC"/>
    <property type="match status" value="1"/>
</dbReference>
<dbReference type="Pfam" id="PF01791">
    <property type="entry name" value="DeoC"/>
    <property type="match status" value="1"/>
</dbReference>
<evidence type="ECO:0000256" key="7">
    <source>
        <dbReference type="HAMAP-Rule" id="MF_00114"/>
    </source>
</evidence>
<keyword evidence="2 7" id="KW-0963">Cytoplasm</keyword>
<feature type="active site" description="Proton donor/acceptor" evidence="7">
    <location>
        <position position="89"/>
    </location>
</feature>
<feature type="active site" description="Schiff-base intermediate with acetaldehyde" evidence="7">
    <location>
        <position position="152"/>
    </location>
</feature>
<dbReference type="GO" id="GO:0005737">
    <property type="term" value="C:cytoplasm"/>
    <property type="evidence" value="ECO:0007669"/>
    <property type="project" value="UniProtKB-SubCell"/>
</dbReference>
<evidence type="ECO:0000256" key="3">
    <source>
        <dbReference type="ARBA" id="ARBA00023239"/>
    </source>
</evidence>
<reference evidence="8 9" key="1">
    <citation type="journal article" date="2014" name="Genome Announc.">
        <title>Draft Genome Sequence of Fervidicella metallireducens Strain AeBT, an Iron-Reducing Thermoanaerobe from the Great Artesian Basin.</title>
        <authorList>
            <person name="Patel B.K."/>
        </authorList>
    </citation>
    <scope>NUCLEOTIDE SEQUENCE [LARGE SCALE GENOMIC DNA]</scope>
    <source>
        <strain evidence="8 9">AeB</strain>
    </source>
</reference>
<dbReference type="InterPro" id="IPR028581">
    <property type="entry name" value="DeoC_typeI"/>
</dbReference>
<dbReference type="EMBL" id="AZQP01000040">
    <property type="protein sequence ID" value="EYE87744.1"/>
    <property type="molecule type" value="Genomic_DNA"/>
</dbReference>
<dbReference type="STRING" id="1403537.Q428_11665"/>
<dbReference type="AlphaFoldDB" id="A0A017RTG0"/>
<evidence type="ECO:0000256" key="2">
    <source>
        <dbReference type="ARBA" id="ARBA00022490"/>
    </source>
</evidence>
<evidence type="ECO:0000256" key="1">
    <source>
        <dbReference type="ARBA" id="ARBA00010936"/>
    </source>
</evidence>
<dbReference type="SMART" id="SM01133">
    <property type="entry name" value="DeoC"/>
    <property type="match status" value="1"/>
</dbReference>
<evidence type="ECO:0000313" key="9">
    <source>
        <dbReference type="Proteomes" id="UP000019681"/>
    </source>
</evidence>
<dbReference type="NCBIfam" id="TIGR00126">
    <property type="entry name" value="deoC"/>
    <property type="match status" value="1"/>
</dbReference>
<dbReference type="GO" id="GO:0009264">
    <property type="term" value="P:deoxyribonucleotide catabolic process"/>
    <property type="evidence" value="ECO:0007669"/>
    <property type="project" value="UniProtKB-UniRule"/>
</dbReference>
<comment type="function">
    <text evidence="6 7">Catalyzes a reversible aldol reaction between acetaldehyde and D-glyceraldehyde 3-phosphate to generate 2-deoxy-D-ribose 5-phosphate.</text>
</comment>
<comment type="subcellular location">
    <subcellularLocation>
        <location evidence="7">Cytoplasm</location>
    </subcellularLocation>
</comment>
<dbReference type="CDD" id="cd00959">
    <property type="entry name" value="DeoC"/>
    <property type="match status" value="1"/>
</dbReference>
<comment type="caution">
    <text evidence="8">The sequence shown here is derived from an EMBL/GenBank/DDBJ whole genome shotgun (WGS) entry which is preliminary data.</text>
</comment>
<dbReference type="RefSeq" id="WP_035380948.1">
    <property type="nucleotide sequence ID" value="NZ_AZQP01000040.1"/>
</dbReference>
<dbReference type="UniPathway" id="UPA00002">
    <property type="reaction ID" value="UER00468"/>
</dbReference>
<organism evidence="8 9">
    <name type="scientific">Fervidicella metallireducens AeB</name>
    <dbReference type="NCBI Taxonomy" id="1403537"/>
    <lineage>
        <taxon>Bacteria</taxon>
        <taxon>Bacillati</taxon>
        <taxon>Bacillota</taxon>
        <taxon>Clostridia</taxon>
        <taxon>Eubacteriales</taxon>
        <taxon>Clostridiaceae</taxon>
        <taxon>Fervidicella</taxon>
    </lineage>
</organism>
<protein>
    <recommendedName>
        <fullName evidence="7">Deoxyribose-phosphate aldolase</fullName>
        <shortName evidence="7">DERA</shortName>
        <ecNumber evidence="7">4.1.2.4</ecNumber>
    </recommendedName>
    <alternativeName>
        <fullName evidence="7">2-deoxy-D-ribose 5-phosphate aldolase</fullName>
    </alternativeName>
    <alternativeName>
        <fullName evidence="7">Phosphodeoxyriboaldolase</fullName>
        <shortName evidence="7">Deoxyriboaldolase</shortName>
    </alternativeName>
</protein>
<comment type="catalytic activity">
    <reaction evidence="5 7">
        <text>2-deoxy-D-ribose 5-phosphate = D-glyceraldehyde 3-phosphate + acetaldehyde</text>
        <dbReference type="Rhea" id="RHEA:12821"/>
        <dbReference type="ChEBI" id="CHEBI:15343"/>
        <dbReference type="ChEBI" id="CHEBI:59776"/>
        <dbReference type="ChEBI" id="CHEBI:62877"/>
        <dbReference type="EC" id="4.1.2.4"/>
    </reaction>
</comment>
<dbReference type="OrthoDB" id="9778711at2"/>
<dbReference type="InterPro" id="IPR011343">
    <property type="entry name" value="DeoC"/>
</dbReference>
<evidence type="ECO:0000256" key="4">
    <source>
        <dbReference type="ARBA" id="ARBA00023270"/>
    </source>
</evidence>
<feature type="active site" description="Proton donor/acceptor" evidence="7">
    <location>
        <position position="181"/>
    </location>
</feature>
<dbReference type="Gene3D" id="3.20.20.70">
    <property type="entry name" value="Aldolase class I"/>
    <property type="match status" value="1"/>
</dbReference>
<dbReference type="HAMAP" id="MF_00114">
    <property type="entry name" value="DeoC_type1"/>
    <property type="match status" value="1"/>
</dbReference>
<gene>
    <name evidence="7" type="primary">deoC</name>
    <name evidence="8" type="ORF">Q428_11665</name>
</gene>
<keyword evidence="3 7" id="KW-0456">Lyase</keyword>
<dbReference type="GO" id="GO:0016052">
    <property type="term" value="P:carbohydrate catabolic process"/>
    <property type="evidence" value="ECO:0007669"/>
    <property type="project" value="TreeGrafter"/>
</dbReference>
<dbReference type="FunFam" id="3.20.20.70:FF:000044">
    <property type="entry name" value="Deoxyribose-phosphate aldolase"/>
    <property type="match status" value="1"/>
</dbReference>
<proteinExistence type="inferred from homology"/>
<dbReference type="InterPro" id="IPR002915">
    <property type="entry name" value="DeoC/FbaB/LacD_aldolase"/>
</dbReference>
<keyword evidence="4 7" id="KW-0704">Schiff base</keyword>
<dbReference type="InterPro" id="IPR013785">
    <property type="entry name" value="Aldolase_TIM"/>
</dbReference>
<dbReference type="Proteomes" id="UP000019681">
    <property type="component" value="Unassembled WGS sequence"/>
</dbReference>
<name>A0A017RTG0_9CLOT</name>
<dbReference type="EC" id="4.1.2.4" evidence="7"/>
<comment type="similarity">
    <text evidence="1 7">Belongs to the DeoC/FbaB aldolase family. DeoC type 1 subfamily.</text>
</comment>
<evidence type="ECO:0000256" key="6">
    <source>
        <dbReference type="ARBA" id="ARBA00056337"/>
    </source>
</evidence>
<keyword evidence="9" id="KW-1185">Reference proteome</keyword>
<accession>A0A017RTG0</accession>
<comment type="pathway">
    <text evidence="7">Carbohydrate degradation; 2-deoxy-D-ribose 1-phosphate degradation; D-glyceraldehyde 3-phosphate and acetaldehyde from 2-deoxy-alpha-D-ribose 1-phosphate: step 2/2.</text>
</comment>
<evidence type="ECO:0000256" key="5">
    <source>
        <dbReference type="ARBA" id="ARBA00048791"/>
    </source>
</evidence>
<evidence type="ECO:0000313" key="8">
    <source>
        <dbReference type="EMBL" id="EYE87744.1"/>
    </source>
</evidence>
<dbReference type="PANTHER" id="PTHR10889">
    <property type="entry name" value="DEOXYRIBOSE-PHOSPHATE ALDOLASE"/>
    <property type="match status" value="1"/>
</dbReference>
<dbReference type="SUPFAM" id="SSF51569">
    <property type="entry name" value="Aldolase"/>
    <property type="match status" value="1"/>
</dbReference>